<dbReference type="InterPro" id="IPR011989">
    <property type="entry name" value="ARM-like"/>
</dbReference>
<dbReference type="PANTHER" id="PTHR23346:SF19">
    <property type="entry name" value="PROTEASOME ADAPTER AND SCAFFOLD PROTEIN ECM29"/>
    <property type="match status" value="1"/>
</dbReference>
<dbReference type="InterPro" id="IPR055443">
    <property type="entry name" value="HEAT_ECM29"/>
</dbReference>
<dbReference type="Pfam" id="PF23731">
    <property type="entry name" value="ARM_ECM29_C"/>
    <property type="match status" value="1"/>
</dbReference>
<name>A0A2A2KAT9_9BILA</name>
<dbReference type="GO" id="GO:0036503">
    <property type="term" value="P:ERAD pathway"/>
    <property type="evidence" value="ECO:0007669"/>
    <property type="project" value="TreeGrafter"/>
</dbReference>
<evidence type="ECO:0000313" key="4">
    <source>
        <dbReference type="Proteomes" id="UP000218231"/>
    </source>
</evidence>
<dbReference type="PANTHER" id="PTHR23346">
    <property type="entry name" value="TRANSLATIONAL ACTIVATOR GCN1-RELATED"/>
    <property type="match status" value="1"/>
</dbReference>
<dbReference type="OrthoDB" id="16066at2759"/>
<evidence type="ECO:0000259" key="2">
    <source>
        <dbReference type="Pfam" id="PF24492"/>
    </source>
</evidence>
<evidence type="ECO:0000313" key="3">
    <source>
        <dbReference type="EMBL" id="PAV70909.1"/>
    </source>
</evidence>
<dbReference type="InterPro" id="IPR016024">
    <property type="entry name" value="ARM-type_fold"/>
</dbReference>
<dbReference type="GO" id="GO:0005634">
    <property type="term" value="C:nucleus"/>
    <property type="evidence" value="ECO:0007669"/>
    <property type="project" value="TreeGrafter"/>
</dbReference>
<reference evidence="3 4" key="1">
    <citation type="journal article" date="2017" name="Curr. Biol.">
        <title>Genome architecture and evolution of a unichromosomal asexual nematode.</title>
        <authorList>
            <person name="Fradin H."/>
            <person name="Zegar C."/>
            <person name="Gutwein M."/>
            <person name="Lucas J."/>
            <person name="Kovtun M."/>
            <person name="Corcoran D."/>
            <person name="Baugh L.R."/>
            <person name="Kiontke K."/>
            <person name="Gunsalus K."/>
            <person name="Fitch D.H."/>
            <person name="Piano F."/>
        </authorList>
    </citation>
    <scope>NUCLEOTIDE SEQUENCE [LARGE SCALE GENOMIC DNA]</scope>
    <source>
        <strain evidence="3">PF1309</strain>
    </source>
</reference>
<feature type="domain" description="Proteasome adapter and scaffold protein ECM29 HEAT-repeat" evidence="2">
    <location>
        <begin position="476"/>
        <end position="635"/>
    </location>
</feature>
<dbReference type="EMBL" id="LIAE01009164">
    <property type="protein sequence ID" value="PAV70909.1"/>
    <property type="molecule type" value="Genomic_DNA"/>
</dbReference>
<sequence>MKTPVKCATELIKICEQIAASRKEIFSMKMREKAIEVIGLVNSTETTDCDAQCEQLYEECVSSLLRIGEGPPQPELQLSVGAALFHSALGLHSPLRRDQFEQLEAEITLSTLPPSSQQFLSLRLPSLLDRLLLCQSSSHLHQRRAAFSWLLVVLQKVSLFSPQLYRPRLQHIQEAFCDGLTESNEFVQEISSRGLGTVYEMAGEELKKELVGTLLSAITEGRRITTKIEKDSVVFEENELGKAPDGSSLSTYKALCDLATDMNQPDLIYKFMQLAKHNATWNSKKGAAFGFGALLEHAREELEPYFGQLVPKIFRYRYDPDVKLQNAFKGIYNALTQNKKNVMDEFADEIAKELLSMITNKEWRVRESCCLALSDLLRGHDTLYIHSRLPEIFDIVLRLKDDVKESVRLAAERAAESVRRLIIRLSTSSNEAKSQAFLSQMLPVILNCATQSPIKVNKAFGLILIIELFKSSASQLKPHAAVLIPQLLESISDNESAVLNYLAARSNEAQLEALDDARASLARTSPMMSAVNDLLPQIDSSVLVAMQPRLSELLHSSVGVSTRSASAQFVTMLCLRAPQLLLDHRAQCDRMFHSIVPSLRDRNPSVRKQMAGTASHLAKFVSANEISNLMKTLAKDLVSDREDMKQGARHVLRSLSHNCPELLSNFSTQIVPYVFLGKCMQVEKGDEVAKKKQAEWEELWTEIVPSTNAAVRLYGNEIFDLGLSTLKESEIWSVRVQAAKMLEEAVRQLKGTLEANKAAEVIGLLLPLLSGRIWAGKESILITVRAILEANPSEFRKHWNEEIRNQVKTILQREASKKNKPYVTQAIQTAAVGAAALRDKEWAETVHNTAVNNVDRIVKGEAASSEEEMEALERQTINDKFLEANLLALVLLLQTYQGSDSTNLLQTIQKYFEDEKIIWKMKYSMVQLLRDTCENWECSNVDVKGLSNTLITQADLMFQQQRTSVAQQYIQILFVFSSRRDAFSVDWPSVVQIISSTESFQKQGIDKRVIPIFNQ</sequence>
<dbReference type="Pfam" id="PF24492">
    <property type="entry name" value="HEAT_ECM29"/>
    <property type="match status" value="1"/>
</dbReference>
<comment type="caution">
    <text evidence="3">The sequence shown here is derived from an EMBL/GenBank/DDBJ whole genome shotgun (WGS) entry which is preliminary data.</text>
</comment>
<dbReference type="STRING" id="2018661.A0A2A2KAT9"/>
<dbReference type="Proteomes" id="UP000218231">
    <property type="component" value="Unassembled WGS sequence"/>
</dbReference>
<dbReference type="GO" id="GO:0005737">
    <property type="term" value="C:cytoplasm"/>
    <property type="evidence" value="ECO:0007669"/>
    <property type="project" value="TreeGrafter"/>
</dbReference>
<keyword evidence="1" id="KW-0677">Repeat</keyword>
<organism evidence="3 4">
    <name type="scientific">Diploscapter pachys</name>
    <dbReference type="NCBI Taxonomy" id="2018661"/>
    <lineage>
        <taxon>Eukaryota</taxon>
        <taxon>Metazoa</taxon>
        <taxon>Ecdysozoa</taxon>
        <taxon>Nematoda</taxon>
        <taxon>Chromadorea</taxon>
        <taxon>Rhabditida</taxon>
        <taxon>Rhabditina</taxon>
        <taxon>Rhabditomorpha</taxon>
        <taxon>Rhabditoidea</taxon>
        <taxon>Rhabditidae</taxon>
        <taxon>Diploscapter</taxon>
    </lineage>
</organism>
<dbReference type="Gene3D" id="1.25.10.10">
    <property type="entry name" value="Leucine-rich Repeat Variant"/>
    <property type="match status" value="3"/>
</dbReference>
<dbReference type="AlphaFoldDB" id="A0A2A2KAT9"/>
<dbReference type="SUPFAM" id="SSF48371">
    <property type="entry name" value="ARM repeat"/>
    <property type="match status" value="2"/>
</dbReference>
<proteinExistence type="predicted"/>
<gene>
    <name evidence="3" type="ORF">WR25_18846</name>
</gene>
<evidence type="ECO:0000256" key="1">
    <source>
        <dbReference type="ARBA" id="ARBA00022737"/>
    </source>
</evidence>
<protein>
    <recommendedName>
        <fullName evidence="2">Proteasome adapter and scaffold protein ECM29 HEAT-repeat domain-containing protein</fullName>
    </recommendedName>
</protein>
<keyword evidence="4" id="KW-1185">Reference proteome</keyword>
<dbReference type="GO" id="GO:0060090">
    <property type="term" value="F:molecular adaptor activity"/>
    <property type="evidence" value="ECO:0007669"/>
    <property type="project" value="TreeGrafter"/>
</dbReference>
<accession>A0A2A2KAT9</accession>